<dbReference type="EMBL" id="BSNS01000022">
    <property type="protein sequence ID" value="GLQ56821.1"/>
    <property type="molecule type" value="Genomic_DNA"/>
</dbReference>
<sequence length="64" mass="7048">MLNQFADGRDDALDTGRVGDLAVGDRHVEIGPQQHALTPKIEIFEGFESRGHRVTVIVAKPRPL</sequence>
<reference evidence="2" key="1">
    <citation type="journal article" date="2019" name="Int. J. Syst. Evol. Microbiol.">
        <title>The Global Catalogue of Microorganisms (GCM) 10K type strain sequencing project: providing services to taxonomists for standard genome sequencing and annotation.</title>
        <authorList>
            <consortium name="The Broad Institute Genomics Platform"/>
            <consortium name="The Broad Institute Genome Sequencing Center for Infectious Disease"/>
            <person name="Wu L."/>
            <person name="Ma J."/>
        </authorList>
    </citation>
    <scope>NUCLEOTIDE SEQUENCE [LARGE SCALE GENOMIC DNA]</scope>
    <source>
        <strain evidence="2">NBRC 112416</strain>
    </source>
</reference>
<protein>
    <submittedName>
        <fullName evidence="1">Uncharacterized protein</fullName>
    </submittedName>
</protein>
<comment type="caution">
    <text evidence="1">The sequence shown here is derived from an EMBL/GenBank/DDBJ whole genome shotgun (WGS) entry which is preliminary data.</text>
</comment>
<organism evidence="1 2">
    <name type="scientific">Devosia nitrariae</name>
    <dbReference type="NCBI Taxonomy" id="2071872"/>
    <lineage>
        <taxon>Bacteria</taxon>
        <taxon>Pseudomonadati</taxon>
        <taxon>Pseudomonadota</taxon>
        <taxon>Alphaproteobacteria</taxon>
        <taxon>Hyphomicrobiales</taxon>
        <taxon>Devosiaceae</taxon>
        <taxon>Devosia</taxon>
    </lineage>
</organism>
<evidence type="ECO:0000313" key="2">
    <source>
        <dbReference type="Proteomes" id="UP001156691"/>
    </source>
</evidence>
<evidence type="ECO:0000313" key="1">
    <source>
        <dbReference type="EMBL" id="GLQ56821.1"/>
    </source>
</evidence>
<name>A0ABQ5WB16_9HYPH</name>
<dbReference type="Proteomes" id="UP001156691">
    <property type="component" value="Unassembled WGS sequence"/>
</dbReference>
<accession>A0ABQ5WB16</accession>
<keyword evidence="2" id="KW-1185">Reference proteome</keyword>
<gene>
    <name evidence="1" type="ORF">GCM10010862_40800</name>
</gene>
<proteinExistence type="predicted"/>